<comment type="caution">
    <text evidence="1">The sequence shown here is derived from an EMBL/GenBank/DDBJ whole genome shotgun (WGS) entry which is preliminary data.</text>
</comment>
<keyword evidence="2" id="KW-1185">Reference proteome</keyword>
<sequence>MRNILMTVMMIVVVILLFNAVIMTDTTGTKAQIQSQGTSANTRIGNLNPS</sequence>
<dbReference type="AlphaFoldDB" id="A0A927BVU5"/>
<organism evidence="1 2">
    <name type="scientific">Paenibacillus sabuli</name>
    <dbReference type="NCBI Taxonomy" id="2772509"/>
    <lineage>
        <taxon>Bacteria</taxon>
        <taxon>Bacillati</taxon>
        <taxon>Bacillota</taxon>
        <taxon>Bacilli</taxon>
        <taxon>Bacillales</taxon>
        <taxon>Paenibacillaceae</taxon>
        <taxon>Paenibacillus</taxon>
    </lineage>
</organism>
<gene>
    <name evidence="1" type="ORF">IDH44_21520</name>
</gene>
<dbReference type="EMBL" id="JACXIZ010000045">
    <property type="protein sequence ID" value="MBD2847781.1"/>
    <property type="molecule type" value="Genomic_DNA"/>
</dbReference>
<evidence type="ECO:0000313" key="2">
    <source>
        <dbReference type="Proteomes" id="UP000621560"/>
    </source>
</evidence>
<proteinExistence type="predicted"/>
<protein>
    <submittedName>
        <fullName evidence="1">Uncharacterized protein</fullName>
    </submittedName>
</protein>
<accession>A0A927BVU5</accession>
<name>A0A927BVU5_9BACL</name>
<reference evidence="1" key="1">
    <citation type="submission" date="2020-09" db="EMBL/GenBank/DDBJ databases">
        <title>A novel bacterium of genus Paenibacillus, isolated from South China Sea.</title>
        <authorList>
            <person name="Huang H."/>
            <person name="Mo K."/>
            <person name="Hu Y."/>
        </authorList>
    </citation>
    <scope>NUCLEOTIDE SEQUENCE</scope>
    <source>
        <strain evidence="1">IB182496</strain>
    </source>
</reference>
<dbReference type="RefSeq" id="WP_190920889.1">
    <property type="nucleotide sequence ID" value="NZ_JACXIZ010000045.1"/>
</dbReference>
<dbReference type="Proteomes" id="UP000621560">
    <property type="component" value="Unassembled WGS sequence"/>
</dbReference>
<evidence type="ECO:0000313" key="1">
    <source>
        <dbReference type="EMBL" id="MBD2847781.1"/>
    </source>
</evidence>